<evidence type="ECO:0000256" key="1">
    <source>
        <dbReference type="SAM" id="Phobius"/>
    </source>
</evidence>
<reference evidence="3" key="2">
    <citation type="submission" date="2015-01" db="EMBL/GenBank/DDBJ databases">
        <title>Evolutionary Origins and Diversification of the Mycorrhizal Mutualists.</title>
        <authorList>
            <consortium name="DOE Joint Genome Institute"/>
            <consortium name="Mycorrhizal Genomics Consortium"/>
            <person name="Kohler A."/>
            <person name="Kuo A."/>
            <person name="Nagy L.G."/>
            <person name="Floudas D."/>
            <person name="Copeland A."/>
            <person name="Barry K.W."/>
            <person name="Cichocki N."/>
            <person name="Veneault-Fourrey C."/>
            <person name="LaButti K."/>
            <person name="Lindquist E.A."/>
            <person name="Lipzen A."/>
            <person name="Lundell T."/>
            <person name="Morin E."/>
            <person name="Murat C."/>
            <person name="Riley R."/>
            <person name="Ohm R."/>
            <person name="Sun H."/>
            <person name="Tunlid A."/>
            <person name="Henrissat B."/>
            <person name="Grigoriev I.V."/>
            <person name="Hibbett D.S."/>
            <person name="Martin F."/>
        </authorList>
    </citation>
    <scope>NUCLEOTIDE SEQUENCE [LARGE SCALE GENOMIC DNA]</scope>
    <source>
        <strain evidence="3">Zn</strain>
    </source>
</reference>
<keyword evidence="3" id="KW-1185">Reference proteome</keyword>
<dbReference type="AlphaFoldDB" id="A0A0C3GYI7"/>
<feature type="transmembrane region" description="Helical" evidence="1">
    <location>
        <begin position="125"/>
        <end position="150"/>
    </location>
</feature>
<reference evidence="2 3" key="1">
    <citation type="submission" date="2014-04" db="EMBL/GenBank/DDBJ databases">
        <authorList>
            <consortium name="DOE Joint Genome Institute"/>
            <person name="Kuo A."/>
            <person name="Martino E."/>
            <person name="Perotto S."/>
            <person name="Kohler A."/>
            <person name="Nagy L.G."/>
            <person name="Floudas D."/>
            <person name="Copeland A."/>
            <person name="Barry K.W."/>
            <person name="Cichocki N."/>
            <person name="Veneault-Fourrey C."/>
            <person name="LaButti K."/>
            <person name="Lindquist E.A."/>
            <person name="Lipzen A."/>
            <person name="Lundell T."/>
            <person name="Morin E."/>
            <person name="Murat C."/>
            <person name="Sun H."/>
            <person name="Tunlid A."/>
            <person name="Henrissat B."/>
            <person name="Grigoriev I.V."/>
            <person name="Hibbett D.S."/>
            <person name="Martin F."/>
            <person name="Nordberg H.P."/>
            <person name="Cantor M.N."/>
            <person name="Hua S.X."/>
        </authorList>
    </citation>
    <scope>NUCLEOTIDE SEQUENCE [LARGE SCALE GENOMIC DNA]</scope>
    <source>
        <strain evidence="2 3">Zn</strain>
    </source>
</reference>
<keyword evidence="1" id="KW-1133">Transmembrane helix</keyword>
<gene>
    <name evidence="2" type="ORF">OIDMADRAFT_20994</name>
</gene>
<dbReference type="EMBL" id="KN832885">
    <property type="protein sequence ID" value="KIM96234.1"/>
    <property type="molecule type" value="Genomic_DNA"/>
</dbReference>
<dbReference type="Proteomes" id="UP000054321">
    <property type="component" value="Unassembled WGS sequence"/>
</dbReference>
<feature type="transmembrane region" description="Helical" evidence="1">
    <location>
        <begin position="88"/>
        <end position="105"/>
    </location>
</feature>
<organism evidence="2 3">
    <name type="scientific">Oidiodendron maius (strain Zn)</name>
    <dbReference type="NCBI Taxonomy" id="913774"/>
    <lineage>
        <taxon>Eukaryota</taxon>
        <taxon>Fungi</taxon>
        <taxon>Dikarya</taxon>
        <taxon>Ascomycota</taxon>
        <taxon>Pezizomycotina</taxon>
        <taxon>Leotiomycetes</taxon>
        <taxon>Leotiomycetes incertae sedis</taxon>
        <taxon>Myxotrichaceae</taxon>
        <taxon>Oidiodendron</taxon>
    </lineage>
</organism>
<dbReference type="InParanoid" id="A0A0C3GYI7"/>
<proteinExistence type="predicted"/>
<name>A0A0C3GYI7_OIDMZ</name>
<keyword evidence="1" id="KW-0472">Membrane</keyword>
<feature type="transmembrane region" description="Helical" evidence="1">
    <location>
        <begin position="182"/>
        <end position="202"/>
    </location>
</feature>
<sequence length="228" mass="26119">MVSILQVIKLVVVTGAIHARLIATIYFPAWFTIESMSILATAGHPSTPRRVLQSLTLSQQWRRSFYYNSFGELQDESLEITSLSSSSALLYNMCIVFFFSILYAWHVIGAEIFDIFLFLEKLGSLWYNLCVLFIASIAPILFFCGMYLMANCIAWLYDVRRTQAHFVTRTWLQRFESGRKEILFVWPTAVITGLIVISGFSMDWPGFQPAFKFSCVGTAKPSYYDWLG</sequence>
<evidence type="ECO:0000313" key="3">
    <source>
        <dbReference type="Proteomes" id="UP000054321"/>
    </source>
</evidence>
<evidence type="ECO:0000313" key="2">
    <source>
        <dbReference type="EMBL" id="KIM96234.1"/>
    </source>
</evidence>
<protein>
    <submittedName>
        <fullName evidence="2">Uncharacterized protein</fullName>
    </submittedName>
</protein>
<dbReference type="HOGENOM" id="CLU_1215106_0_0_1"/>
<accession>A0A0C3GYI7</accession>
<keyword evidence="1" id="KW-0812">Transmembrane</keyword>